<keyword evidence="2" id="KW-1185">Reference proteome</keyword>
<sequence>MLYSHVTLLMLRVVDVVAKKTVQQTARMLVAEIPGDVQGKIGINFHRIIDDEITKRRGIIDDSKFQDLKECFSILLLR</sequence>
<organism evidence="2 3">
    <name type="scientific">Setaria digitata</name>
    <dbReference type="NCBI Taxonomy" id="48799"/>
    <lineage>
        <taxon>Eukaryota</taxon>
        <taxon>Metazoa</taxon>
        <taxon>Ecdysozoa</taxon>
        <taxon>Nematoda</taxon>
        <taxon>Chromadorea</taxon>
        <taxon>Rhabditida</taxon>
        <taxon>Spirurina</taxon>
        <taxon>Spiruromorpha</taxon>
        <taxon>Filarioidea</taxon>
        <taxon>Setariidae</taxon>
        <taxon>Setaria</taxon>
    </lineage>
</organism>
<dbReference type="Proteomes" id="UP000887581">
    <property type="component" value="Unplaced"/>
</dbReference>
<dbReference type="WBParaSite" id="sdigi.contig398.g8035.t1">
    <property type="protein sequence ID" value="sdigi.contig398.g8035.t1"/>
    <property type="gene ID" value="sdigi.contig398.g8035"/>
</dbReference>
<keyword evidence="1" id="KW-0732">Signal</keyword>
<evidence type="ECO:0000313" key="3">
    <source>
        <dbReference type="WBParaSite" id="sdigi.contig398.g8035.t1"/>
    </source>
</evidence>
<reference evidence="3" key="1">
    <citation type="submission" date="2022-11" db="UniProtKB">
        <authorList>
            <consortium name="WormBaseParasite"/>
        </authorList>
    </citation>
    <scope>IDENTIFICATION</scope>
</reference>
<feature type="chain" id="PRO_5038105649" evidence="1">
    <location>
        <begin position="19"/>
        <end position="78"/>
    </location>
</feature>
<accession>A0A915PZN9</accession>
<evidence type="ECO:0000256" key="1">
    <source>
        <dbReference type="SAM" id="SignalP"/>
    </source>
</evidence>
<dbReference type="AlphaFoldDB" id="A0A915PZN9"/>
<feature type="signal peptide" evidence="1">
    <location>
        <begin position="1"/>
        <end position="18"/>
    </location>
</feature>
<protein>
    <submittedName>
        <fullName evidence="3">Uncharacterized protein</fullName>
    </submittedName>
</protein>
<proteinExistence type="predicted"/>
<evidence type="ECO:0000313" key="2">
    <source>
        <dbReference type="Proteomes" id="UP000887581"/>
    </source>
</evidence>
<name>A0A915PZN9_9BILA</name>